<evidence type="ECO:0000313" key="3">
    <source>
        <dbReference type="Proteomes" id="UP000054564"/>
    </source>
</evidence>
<sequence>MAVNKLVEHIGSNHLAYVSQTLSETEASSGYSIWRLLKHKYAGDNYISKDLALEKFLELEYIDSTANFIAEARAINHRLVLAKVGLDDPVKTSMLLRKLPSSFRSFRNVISIGCANDTVAVMLNRLEKHAAQNHLNRASTSRGFTICSHCDKAGHTEVNCFEKHPERCQAIKSSNPTLSSKPKTDPQAHLAFTPVFNTPPHGFTSEQVESEQNFQAMLANPEFKKLHPNHEYRL</sequence>
<dbReference type="Proteomes" id="UP000054564">
    <property type="component" value="Unassembled WGS sequence"/>
</dbReference>
<dbReference type="GO" id="GO:0007005">
    <property type="term" value="P:mitochondrion organization"/>
    <property type="evidence" value="ECO:0007669"/>
    <property type="project" value="InterPro"/>
</dbReference>
<proteinExistence type="predicted"/>
<dbReference type="AlphaFoldDB" id="A0A0L0W6J1"/>
<dbReference type="STRING" id="1165861.A0A0L0W6J1"/>
<name>A0A0L0W6J1_9BASI</name>
<gene>
    <name evidence="2" type="ORF">PSTG_00206</name>
</gene>
<dbReference type="GO" id="GO:0032865">
    <property type="term" value="C:ERMES complex"/>
    <property type="evidence" value="ECO:0007669"/>
    <property type="project" value="InterPro"/>
</dbReference>
<accession>A0A0L0W6J1</accession>
<dbReference type="OrthoDB" id="2505440at2759"/>
<dbReference type="PANTHER" id="PTHR28204:SF1">
    <property type="entry name" value="MITOCHONDRIAL DISTRIBUTION AND MORPHOLOGY PROTEIN 12"/>
    <property type="match status" value="1"/>
</dbReference>
<comment type="caution">
    <text evidence="2">The sequence shown here is derived from an EMBL/GenBank/DDBJ whole genome shotgun (WGS) entry which is preliminary data.</text>
</comment>
<reference evidence="3" key="1">
    <citation type="submission" date="2014-03" db="EMBL/GenBank/DDBJ databases">
        <title>The Genome Sequence of Puccinia striiformis f. sp. tritici PST-78.</title>
        <authorList>
            <consortium name="The Broad Institute Genome Sequencing Platform"/>
            <person name="Cuomo C."/>
            <person name="Hulbert S."/>
            <person name="Chen X."/>
            <person name="Walker B."/>
            <person name="Young S.K."/>
            <person name="Zeng Q."/>
            <person name="Gargeya S."/>
            <person name="Fitzgerald M."/>
            <person name="Haas B."/>
            <person name="Abouelleil A."/>
            <person name="Alvarado L."/>
            <person name="Arachchi H.M."/>
            <person name="Berlin A.M."/>
            <person name="Chapman S.B."/>
            <person name="Goldberg J."/>
            <person name="Griggs A."/>
            <person name="Gujja S."/>
            <person name="Hansen M."/>
            <person name="Howarth C."/>
            <person name="Imamovic A."/>
            <person name="Larimer J."/>
            <person name="McCowan C."/>
            <person name="Montmayeur A."/>
            <person name="Murphy C."/>
            <person name="Neiman D."/>
            <person name="Pearson M."/>
            <person name="Priest M."/>
            <person name="Roberts A."/>
            <person name="Saif S."/>
            <person name="Shea T."/>
            <person name="Sisk P."/>
            <person name="Sykes S."/>
            <person name="Wortman J."/>
            <person name="Nusbaum C."/>
            <person name="Birren B."/>
        </authorList>
    </citation>
    <scope>NUCLEOTIDE SEQUENCE [LARGE SCALE GENOMIC DNA]</scope>
    <source>
        <strain evidence="3">race PST-78</strain>
    </source>
</reference>
<protein>
    <submittedName>
        <fullName evidence="2">Uncharacterized protein</fullName>
    </submittedName>
</protein>
<evidence type="ECO:0000256" key="1">
    <source>
        <dbReference type="ARBA" id="ARBA00022824"/>
    </source>
</evidence>
<dbReference type="PANTHER" id="PTHR28204">
    <property type="entry name" value="MITOCHONDRIAL DISTRIBUTION AND MORPHOLOGY PROTEIN 12"/>
    <property type="match status" value="1"/>
</dbReference>
<keyword evidence="1" id="KW-0256">Endoplasmic reticulum</keyword>
<dbReference type="InterPro" id="IPR027532">
    <property type="entry name" value="Mdm12"/>
</dbReference>
<dbReference type="EMBL" id="AJIL01000002">
    <property type="protein sequence ID" value="KNF06890.1"/>
    <property type="molecule type" value="Genomic_DNA"/>
</dbReference>
<dbReference type="GO" id="GO:0015914">
    <property type="term" value="P:phospholipid transport"/>
    <property type="evidence" value="ECO:0007669"/>
    <property type="project" value="TreeGrafter"/>
</dbReference>
<dbReference type="Pfam" id="PF14223">
    <property type="entry name" value="Retrotran_gag_2"/>
    <property type="match status" value="1"/>
</dbReference>
<organism evidence="2 3">
    <name type="scientific">Puccinia striiformis f. sp. tritici PST-78</name>
    <dbReference type="NCBI Taxonomy" id="1165861"/>
    <lineage>
        <taxon>Eukaryota</taxon>
        <taxon>Fungi</taxon>
        <taxon>Dikarya</taxon>
        <taxon>Basidiomycota</taxon>
        <taxon>Pucciniomycotina</taxon>
        <taxon>Pucciniomycetes</taxon>
        <taxon>Pucciniales</taxon>
        <taxon>Pucciniaceae</taxon>
        <taxon>Puccinia</taxon>
    </lineage>
</organism>
<evidence type="ECO:0000313" key="2">
    <source>
        <dbReference type="EMBL" id="KNF06890.1"/>
    </source>
</evidence>
<keyword evidence="3" id="KW-1185">Reference proteome</keyword>
<dbReference type="GO" id="GO:1990456">
    <property type="term" value="P:mitochondrion-endoplasmic reticulum membrane tethering"/>
    <property type="evidence" value="ECO:0007669"/>
    <property type="project" value="TreeGrafter"/>
</dbReference>